<evidence type="ECO:0000313" key="7">
    <source>
        <dbReference type="EMBL" id="MFC1403389.1"/>
    </source>
</evidence>
<keyword evidence="2 4" id="KW-0238">DNA-binding</keyword>
<evidence type="ECO:0000256" key="2">
    <source>
        <dbReference type="ARBA" id="ARBA00023125"/>
    </source>
</evidence>
<dbReference type="PANTHER" id="PTHR47506:SF1">
    <property type="entry name" value="HTH-TYPE TRANSCRIPTIONAL REGULATOR YJDC"/>
    <property type="match status" value="1"/>
</dbReference>
<keyword evidence="8" id="KW-1185">Reference proteome</keyword>
<dbReference type="Proteomes" id="UP001592528">
    <property type="component" value="Unassembled WGS sequence"/>
</dbReference>
<feature type="region of interest" description="Disordered" evidence="5">
    <location>
        <begin position="198"/>
        <end position="222"/>
    </location>
</feature>
<dbReference type="Pfam" id="PF00440">
    <property type="entry name" value="TetR_N"/>
    <property type="match status" value="1"/>
</dbReference>
<dbReference type="Pfam" id="PF16925">
    <property type="entry name" value="TetR_C_13"/>
    <property type="match status" value="1"/>
</dbReference>
<comment type="caution">
    <text evidence="7">The sequence shown here is derived from an EMBL/GenBank/DDBJ whole genome shotgun (WGS) entry which is preliminary data.</text>
</comment>
<name>A0ABV6UPJ8_9ACTN</name>
<dbReference type="InterPro" id="IPR009057">
    <property type="entry name" value="Homeodomain-like_sf"/>
</dbReference>
<evidence type="ECO:0000313" key="8">
    <source>
        <dbReference type="Proteomes" id="UP001592528"/>
    </source>
</evidence>
<evidence type="ECO:0000256" key="4">
    <source>
        <dbReference type="PROSITE-ProRule" id="PRU00335"/>
    </source>
</evidence>
<proteinExistence type="predicted"/>
<keyword evidence="3" id="KW-0804">Transcription</keyword>
<evidence type="ECO:0000259" key="6">
    <source>
        <dbReference type="PROSITE" id="PS50977"/>
    </source>
</evidence>
<accession>A0ABV6UPJ8</accession>
<feature type="DNA-binding region" description="H-T-H motif" evidence="4">
    <location>
        <begin position="38"/>
        <end position="57"/>
    </location>
</feature>
<dbReference type="PROSITE" id="PS50977">
    <property type="entry name" value="HTH_TETR_2"/>
    <property type="match status" value="1"/>
</dbReference>
<sequence length="222" mass="23529">MDTGQQQAVMGRPRGFDAEQALERALLVFWEHGYEGATLTDLTKAMGITRTSMYAAYGNKEELFRKALARYTRGPAGYVAKALEQPTAEAVARALLDGAVRTTTRPDCPAGCLGVQGALAAGETAHSARDALIAWRRDGGEAIRSRFEQALDEGDLPPGSDPAHLARYVTTLAYGIAVQAAGGVCRDDLQQVADSALLNWPPHPVTPTGTGTPPRRGGRGPS</sequence>
<evidence type="ECO:0000256" key="1">
    <source>
        <dbReference type="ARBA" id="ARBA00023015"/>
    </source>
</evidence>
<organism evidence="7 8">
    <name type="scientific">Streptacidiphilus cavernicola</name>
    <dbReference type="NCBI Taxonomy" id="3342716"/>
    <lineage>
        <taxon>Bacteria</taxon>
        <taxon>Bacillati</taxon>
        <taxon>Actinomycetota</taxon>
        <taxon>Actinomycetes</taxon>
        <taxon>Kitasatosporales</taxon>
        <taxon>Streptomycetaceae</taxon>
        <taxon>Streptacidiphilus</taxon>
    </lineage>
</organism>
<dbReference type="InterPro" id="IPR036271">
    <property type="entry name" value="Tet_transcr_reg_TetR-rel_C_sf"/>
</dbReference>
<dbReference type="PANTHER" id="PTHR47506">
    <property type="entry name" value="TRANSCRIPTIONAL REGULATORY PROTEIN"/>
    <property type="match status" value="1"/>
</dbReference>
<dbReference type="InterPro" id="IPR001647">
    <property type="entry name" value="HTH_TetR"/>
</dbReference>
<dbReference type="Gene3D" id="1.10.10.60">
    <property type="entry name" value="Homeodomain-like"/>
    <property type="match status" value="1"/>
</dbReference>
<dbReference type="InterPro" id="IPR011075">
    <property type="entry name" value="TetR_C"/>
</dbReference>
<reference evidence="7 8" key="1">
    <citation type="submission" date="2024-09" db="EMBL/GenBank/DDBJ databases">
        <authorList>
            <person name="Lee S.D."/>
        </authorList>
    </citation>
    <scope>NUCLEOTIDE SEQUENCE [LARGE SCALE GENOMIC DNA]</scope>
    <source>
        <strain evidence="7 8">N1-5</strain>
    </source>
</reference>
<keyword evidence="1" id="KW-0805">Transcription regulation</keyword>
<evidence type="ECO:0000256" key="3">
    <source>
        <dbReference type="ARBA" id="ARBA00023163"/>
    </source>
</evidence>
<dbReference type="SUPFAM" id="SSF48498">
    <property type="entry name" value="Tetracyclin repressor-like, C-terminal domain"/>
    <property type="match status" value="1"/>
</dbReference>
<feature type="domain" description="HTH tetR-type" evidence="6">
    <location>
        <begin position="15"/>
        <end position="75"/>
    </location>
</feature>
<dbReference type="Gene3D" id="1.10.357.10">
    <property type="entry name" value="Tetracycline Repressor, domain 2"/>
    <property type="match status" value="1"/>
</dbReference>
<gene>
    <name evidence="7" type="ORF">ACEZDJ_19050</name>
</gene>
<protein>
    <submittedName>
        <fullName evidence="7">TetR/AcrR family transcriptional regulator</fullName>
    </submittedName>
</protein>
<feature type="compositionally biased region" description="Low complexity" evidence="5">
    <location>
        <begin position="206"/>
        <end position="215"/>
    </location>
</feature>
<dbReference type="SUPFAM" id="SSF46689">
    <property type="entry name" value="Homeodomain-like"/>
    <property type="match status" value="1"/>
</dbReference>
<dbReference type="RefSeq" id="WP_051725393.1">
    <property type="nucleotide sequence ID" value="NZ_JBHEZZ010000010.1"/>
</dbReference>
<dbReference type="EMBL" id="JBHEZZ010000010">
    <property type="protein sequence ID" value="MFC1403389.1"/>
    <property type="molecule type" value="Genomic_DNA"/>
</dbReference>
<evidence type="ECO:0000256" key="5">
    <source>
        <dbReference type="SAM" id="MobiDB-lite"/>
    </source>
</evidence>